<dbReference type="EMBL" id="JAKMXF010000310">
    <property type="protein sequence ID" value="KAI6650530.1"/>
    <property type="molecule type" value="Genomic_DNA"/>
</dbReference>
<feature type="repeat" description="ANK" evidence="3">
    <location>
        <begin position="75"/>
        <end position="107"/>
    </location>
</feature>
<dbReference type="InterPro" id="IPR036770">
    <property type="entry name" value="Ankyrin_rpt-contain_sf"/>
</dbReference>
<feature type="repeat" description="ANK" evidence="3">
    <location>
        <begin position="176"/>
        <end position="208"/>
    </location>
</feature>
<dbReference type="Gene3D" id="1.10.510.10">
    <property type="entry name" value="Transferase(Phosphotransferase) domain 1"/>
    <property type="match status" value="1"/>
</dbReference>
<evidence type="ECO:0000313" key="6">
    <source>
        <dbReference type="EMBL" id="KAI6650530.1"/>
    </source>
</evidence>
<keyword evidence="1" id="KW-0677">Repeat</keyword>
<feature type="domain" description="Protein kinase" evidence="5">
    <location>
        <begin position="474"/>
        <end position="733"/>
    </location>
</feature>
<evidence type="ECO:0000256" key="2">
    <source>
        <dbReference type="ARBA" id="ARBA00023043"/>
    </source>
</evidence>
<evidence type="ECO:0000256" key="3">
    <source>
        <dbReference type="PROSITE-ProRule" id="PRU00023"/>
    </source>
</evidence>
<dbReference type="PROSITE" id="PS50011">
    <property type="entry name" value="PROTEIN_KINASE_DOM"/>
    <property type="match status" value="1"/>
</dbReference>
<dbReference type="SMART" id="SM00220">
    <property type="entry name" value="S_TKc"/>
    <property type="match status" value="1"/>
</dbReference>
<keyword evidence="2 3" id="KW-0040">ANK repeat</keyword>
<dbReference type="Gene3D" id="1.25.40.20">
    <property type="entry name" value="Ankyrin repeat-containing domain"/>
    <property type="match status" value="4"/>
</dbReference>
<evidence type="ECO:0000259" key="5">
    <source>
        <dbReference type="PROSITE" id="PS50011"/>
    </source>
</evidence>
<dbReference type="PROSITE" id="PS00107">
    <property type="entry name" value="PROTEIN_KINASE_ATP"/>
    <property type="match status" value="1"/>
</dbReference>
<feature type="repeat" description="ANK" evidence="3">
    <location>
        <begin position="347"/>
        <end position="379"/>
    </location>
</feature>
<keyword evidence="6" id="KW-0808">Transferase</keyword>
<dbReference type="SUPFAM" id="SSF56112">
    <property type="entry name" value="Protein kinase-like (PK-like)"/>
    <property type="match status" value="1"/>
</dbReference>
<name>A0AAV7JQ39_9METZ</name>
<sequence length="798" mass="89650">MGSYKSRPMNQIVSDQWNKKLSENYEHLHSSFTEEMNLLPDTGWSAFHLACCEDALDSVLELLHTNSIHEATRSEHLTPLHLACIHSRYEIVRVLLENCADVTTLSHHGLSPIHIAAFKGDCILLSELLNKDIKHVNIRCQYGGLSPLHIASFKGHSNAVKYLLDHGSETELRDLIDFTPLHIACYFGHPEIAELLLTHGADVNAEGQINDTPLHLSCSRGHTDLSLLLINRFHPNILATDNERHLSLHIAARLGMVSVIEALLRSDQNINPHSLNIYKDTPLHIACYSGQLEATKKLLEISDESLLVENIFSETPFHSACTNGTNVDLIKYLLDSPKVDINMQGRDGHTGLHSACYHGHVEAVQFLLENGANAHLMARGQESDQLYDESCLMWAYEKGFDEVITVLKRKARPPMEDNGSVTDYSPSSSDSSDFYQIAVPSPIGKIRSMTKEKADIMQLRETLELKYQIKLSEIEIHEPVGSGSFGKVYKGRWFGKQIAIKKYRVSSLSCKSDIDLFCREVSILCEVNHPNVIKFVGACLDEPSQFAILTHFAEGGSLYALLHEQKRVLDIPIKYGIAIDVARGMAYLHQLPTPIMHRDLNSHNILLDQDGKGLIADFGESTFLKSPDEDNLTKQPGNLRWMAPEIFTQSTRYSIEADMFSFSLCLWEIFTGELPLQERKPAQAAYDMSYMNVRPTIPLIFPRPLVQLIYTGWALSPEERPTFQQAYETLSSISSGLQSNCISNTPRSTQFSPFMTSRRKFEDNLTNLDVETITLSRVSNESAYVTDPLSTKHISSTN</sequence>
<dbReference type="Gene3D" id="3.30.200.20">
    <property type="entry name" value="Phosphorylase Kinase, domain 1"/>
    <property type="match status" value="1"/>
</dbReference>
<evidence type="ECO:0000256" key="4">
    <source>
        <dbReference type="PROSITE-ProRule" id="PRU10141"/>
    </source>
</evidence>
<dbReference type="Proteomes" id="UP001165289">
    <property type="component" value="Unassembled WGS sequence"/>
</dbReference>
<dbReference type="SMART" id="SM00248">
    <property type="entry name" value="ANK"/>
    <property type="match status" value="11"/>
</dbReference>
<dbReference type="Pfam" id="PF07714">
    <property type="entry name" value="PK_Tyr_Ser-Thr"/>
    <property type="match status" value="1"/>
</dbReference>
<dbReference type="PROSITE" id="PS50088">
    <property type="entry name" value="ANK_REPEAT"/>
    <property type="match status" value="4"/>
</dbReference>
<keyword evidence="4" id="KW-0547">Nucleotide-binding</keyword>
<proteinExistence type="predicted"/>
<feature type="binding site" evidence="4">
    <location>
        <position position="502"/>
    </location>
    <ligand>
        <name>ATP</name>
        <dbReference type="ChEBI" id="CHEBI:30616"/>
    </ligand>
</feature>
<dbReference type="InterPro" id="IPR017441">
    <property type="entry name" value="Protein_kinase_ATP_BS"/>
</dbReference>
<keyword evidence="4" id="KW-0067">ATP-binding</keyword>
<dbReference type="GO" id="GO:0004672">
    <property type="term" value="F:protein kinase activity"/>
    <property type="evidence" value="ECO:0007669"/>
    <property type="project" value="InterPro"/>
</dbReference>
<dbReference type="Pfam" id="PF00023">
    <property type="entry name" value="Ank"/>
    <property type="match status" value="1"/>
</dbReference>
<dbReference type="Pfam" id="PF12796">
    <property type="entry name" value="Ank_2"/>
    <property type="match status" value="3"/>
</dbReference>
<organism evidence="6 7">
    <name type="scientific">Oopsacas minuta</name>
    <dbReference type="NCBI Taxonomy" id="111878"/>
    <lineage>
        <taxon>Eukaryota</taxon>
        <taxon>Metazoa</taxon>
        <taxon>Porifera</taxon>
        <taxon>Hexactinellida</taxon>
        <taxon>Hexasterophora</taxon>
        <taxon>Lyssacinosida</taxon>
        <taxon>Leucopsacidae</taxon>
        <taxon>Oopsacas</taxon>
    </lineage>
</organism>
<dbReference type="InterPro" id="IPR002110">
    <property type="entry name" value="Ankyrin_rpt"/>
</dbReference>
<evidence type="ECO:0000256" key="1">
    <source>
        <dbReference type="ARBA" id="ARBA00022737"/>
    </source>
</evidence>
<gene>
    <name evidence="6" type="ORF">LOD99_7581</name>
</gene>
<dbReference type="PROSITE" id="PS50297">
    <property type="entry name" value="ANK_REP_REGION"/>
    <property type="match status" value="4"/>
</dbReference>
<keyword evidence="7" id="KW-1185">Reference proteome</keyword>
<dbReference type="PANTHER" id="PTHR24198:SF183">
    <property type="entry name" value="SUPPRESSOR_ENHANCER OF LIN-12"/>
    <property type="match status" value="1"/>
</dbReference>
<feature type="repeat" description="ANK" evidence="3">
    <location>
        <begin position="143"/>
        <end position="175"/>
    </location>
</feature>
<dbReference type="SUPFAM" id="SSF48403">
    <property type="entry name" value="Ankyrin repeat"/>
    <property type="match status" value="1"/>
</dbReference>
<dbReference type="InterPro" id="IPR011009">
    <property type="entry name" value="Kinase-like_dom_sf"/>
</dbReference>
<reference evidence="6 7" key="1">
    <citation type="journal article" date="2023" name="BMC Biol.">
        <title>The compact genome of the sponge Oopsacas minuta (Hexactinellida) is lacking key metazoan core genes.</title>
        <authorList>
            <person name="Santini S."/>
            <person name="Schenkelaars Q."/>
            <person name="Jourda C."/>
            <person name="Duchesne M."/>
            <person name="Belahbib H."/>
            <person name="Rocher C."/>
            <person name="Selva M."/>
            <person name="Riesgo A."/>
            <person name="Vervoort M."/>
            <person name="Leys S.P."/>
            <person name="Kodjabachian L."/>
            <person name="Le Bivic A."/>
            <person name="Borchiellini C."/>
            <person name="Claverie J.M."/>
            <person name="Renard E."/>
        </authorList>
    </citation>
    <scope>NUCLEOTIDE SEQUENCE [LARGE SCALE GENOMIC DNA]</scope>
    <source>
        <strain evidence="6">SPO-2</strain>
    </source>
</reference>
<comment type="caution">
    <text evidence="6">The sequence shown here is derived from an EMBL/GenBank/DDBJ whole genome shotgun (WGS) entry which is preliminary data.</text>
</comment>
<dbReference type="PANTHER" id="PTHR24198">
    <property type="entry name" value="ANKYRIN REPEAT AND PROTEIN KINASE DOMAIN-CONTAINING PROTEIN"/>
    <property type="match status" value="1"/>
</dbReference>
<protein>
    <submittedName>
        <fullName evidence="6">Serine/threonine-protein kinase TNNI3K</fullName>
    </submittedName>
</protein>
<dbReference type="AlphaFoldDB" id="A0AAV7JQ39"/>
<dbReference type="InterPro" id="IPR000719">
    <property type="entry name" value="Prot_kinase_dom"/>
</dbReference>
<dbReference type="GO" id="GO:0005524">
    <property type="term" value="F:ATP binding"/>
    <property type="evidence" value="ECO:0007669"/>
    <property type="project" value="UniProtKB-UniRule"/>
</dbReference>
<evidence type="ECO:0000313" key="7">
    <source>
        <dbReference type="Proteomes" id="UP001165289"/>
    </source>
</evidence>
<dbReference type="PRINTS" id="PR01415">
    <property type="entry name" value="ANKYRIN"/>
</dbReference>
<dbReference type="InterPro" id="IPR001245">
    <property type="entry name" value="Ser-Thr/Tyr_kinase_cat_dom"/>
</dbReference>
<keyword evidence="6" id="KW-0418">Kinase</keyword>
<accession>A0AAV7JQ39</accession>